<accession>A0AAX4PAY1</accession>
<dbReference type="AlphaFoldDB" id="A0AAX4PAY1"/>
<name>A0AAX4PAY1_9CHLO</name>
<dbReference type="SUPFAM" id="SSF48403">
    <property type="entry name" value="Ankyrin repeat"/>
    <property type="match status" value="1"/>
</dbReference>
<dbReference type="Gene3D" id="1.25.40.20">
    <property type="entry name" value="Ankyrin repeat-containing domain"/>
    <property type="match status" value="1"/>
</dbReference>
<proteinExistence type="predicted"/>
<keyword evidence="2" id="KW-1185">Reference proteome</keyword>
<evidence type="ECO:0000313" key="2">
    <source>
        <dbReference type="Proteomes" id="UP001472866"/>
    </source>
</evidence>
<dbReference type="InterPro" id="IPR036770">
    <property type="entry name" value="Ankyrin_rpt-contain_sf"/>
</dbReference>
<organism evidence="1 2">
    <name type="scientific">Chloropicon roscoffensis</name>
    <dbReference type="NCBI Taxonomy" id="1461544"/>
    <lineage>
        <taxon>Eukaryota</taxon>
        <taxon>Viridiplantae</taxon>
        <taxon>Chlorophyta</taxon>
        <taxon>Chloropicophyceae</taxon>
        <taxon>Chloropicales</taxon>
        <taxon>Chloropicaceae</taxon>
        <taxon>Chloropicon</taxon>
    </lineage>
</organism>
<evidence type="ECO:0000313" key="1">
    <source>
        <dbReference type="EMBL" id="WZN63152.1"/>
    </source>
</evidence>
<dbReference type="EMBL" id="CP151507">
    <property type="protein sequence ID" value="WZN63152.1"/>
    <property type="molecule type" value="Genomic_DNA"/>
</dbReference>
<reference evidence="1 2" key="1">
    <citation type="submission" date="2024-03" db="EMBL/GenBank/DDBJ databases">
        <title>Complete genome sequence of the green alga Chloropicon roscoffensis RCC1871.</title>
        <authorList>
            <person name="Lemieux C."/>
            <person name="Pombert J.-F."/>
            <person name="Otis C."/>
            <person name="Turmel M."/>
        </authorList>
    </citation>
    <scope>NUCLEOTIDE SEQUENCE [LARGE SCALE GENOMIC DNA]</scope>
    <source>
        <strain evidence="1 2">RCC1871</strain>
    </source>
</reference>
<dbReference type="Proteomes" id="UP001472866">
    <property type="component" value="Chromosome 07"/>
</dbReference>
<protein>
    <submittedName>
        <fullName evidence="1">ANK_REP_REGION domain-containing protein</fullName>
    </submittedName>
</protein>
<sequence>MEGEERDEEVCTMETAVALAWGRGGERDFGPAWKVLASDPKAVNEADERGRTVLHCCCALPEDRGRQVLINNLLALGADSRVEDIDGWAPRDSDFVSTAESSHEALLARHRAAAQSKDLDYFLRRSAGDPLRVQQALWACSGRHSCNRPLPDCVSQNGGNALHWVCEQLGSAGRALALDQVPREHASPREELWGSKKALLRILRERSRGESRDGGDQITANVAWTTLYDLLCLLLDLGADGESKDGLGRLPSNLLKGGGAMADAAAHLLEDSDWELGDKTREGKTLTDAGEYVNAAVGAVLGDEASGTASLEGDFARLSVDHLAADVEEEGLYARAARAETELREWRRANARLLGERGLQGWVAEDARRNFGRWGLEPGHPARRNTAAQAREVETIAGAATEEEEEGEVEYEMEYEMV</sequence>
<gene>
    <name evidence="1" type="ORF">HKI87_07g46970</name>
</gene>